<feature type="compositionally biased region" description="Basic and acidic residues" evidence="1">
    <location>
        <begin position="43"/>
        <end position="61"/>
    </location>
</feature>
<gene>
    <name evidence="2" type="ORF">SEMRO_81_G043600.1</name>
</gene>
<evidence type="ECO:0000256" key="1">
    <source>
        <dbReference type="SAM" id="MobiDB-lite"/>
    </source>
</evidence>
<proteinExistence type="predicted"/>
<organism evidence="2 3">
    <name type="scientific">Seminavis robusta</name>
    <dbReference type="NCBI Taxonomy" id="568900"/>
    <lineage>
        <taxon>Eukaryota</taxon>
        <taxon>Sar</taxon>
        <taxon>Stramenopiles</taxon>
        <taxon>Ochrophyta</taxon>
        <taxon>Bacillariophyta</taxon>
        <taxon>Bacillariophyceae</taxon>
        <taxon>Bacillariophycidae</taxon>
        <taxon>Naviculales</taxon>
        <taxon>Naviculaceae</taxon>
        <taxon>Seminavis</taxon>
    </lineage>
</organism>
<keyword evidence="3" id="KW-1185">Reference proteome</keyword>
<feature type="region of interest" description="Disordered" evidence="1">
    <location>
        <begin position="19"/>
        <end position="113"/>
    </location>
</feature>
<reference evidence="2" key="1">
    <citation type="submission" date="2020-06" db="EMBL/GenBank/DDBJ databases">
        <authorList>
            <consortium name="Plant Systems Biology data submission"/>
        </authorList>
    </citation>
    <scope>NUCLEOTIDE SEQUENCE</scope>
    <source>
        <strain evidence="2">D6</strain>
    </source>
</reference>
<feature type="compositionally biased region" description="Basic and acidic residues" evidence="1">
    <location>
        <begin position="73"/>
        <end position="89"/>
    </location>
</feature>
<dbReference type="Proteomes" id="UP001153069">
    <property type="component" value="Unassembled WGS sequence"/>
</dbReference>
<accession>A0A9N8H4C4</accession>
<name>A0A9N8H4C4_9STRA</name>
<sequence>MTEEKNKAIEALLKKAMAGFDNSEIVPKHTTRVSEEEETAFVRLEKGNKDKDKDKEEEPSKKKARTISPEPETDSKEETQKEAADRDGETLPPPEGGYGFDPPPPPHYYQPRYRPYRYNRPYYGYPRGAGYGYRYGRGYYTQPCSFKI</sequence>
<comment type="caution">
    <text evidence="2">The sequence shown here is derived from an EMBL/GenBank/DDBJ whole genome shotgun (WGS) entry which is preliminary data.</text>
</comment>
<evidence type="ECO:0000313" key="2">
    <source>
        <dbReference type="EMBL" id="CAB9500336.1"/>
    </source>
</evidence>
<feature type="compositionally biased region" description="Pro residues" evidence="1">
    <location>
        <begin position="91"/>
        <end position="108"/>
    </location>
</feature>
<evidence type="ECO:0000313" key="3">
    <source>
        <dbReference type="Proteomes" id="UP001153069"/>
    </source>
</evidence>
<dbReference type="AlphaFoldDB" id="A0A9N8H4C4"/>
<dbReference type="EMBL" id="CAICTM010000080">
    <property type="protein sequence ID" value="CAB9500336.1"/>
    <property type="molecule type" value="Genomic_DNA"/>
</dbReference>
<protein>
    <submittedName>
        <fullName evidence="2">Uncharacterized protein</fullName>
    </submittedName>
</protein>